<keyword evidence="8" id="KW-0547">Nucleotide-binding</keyword>
<dbReference type="Gene3D" id="1.10.8.710">
    <property type="match status" value="1"/>
</dbReference>
<name>G0W711_NAUDC</name>
<evidence type="ECO:0000256" key="2">
    <source>
        <dbReference type="ARBA" id="ARBA00008887"/>
    </source>
</evidence>
<dbReference type="GO" id="GO:0005816">
    <property type="term" value="C:spindle pole body"/>
    <property type="evidence" value="ECO:0007669"/>
    <property type="project" value="EnsemblFungi"/>
</dbReference>
<dbReference type="InterPro" id="IPR024317">
    <property type="entry name" value="Dynein_heavy_chain_D4_dom"/>
</dbReference>
<dbReference type="STRING" id="1071378.G0W711"/>
<keyword evidence="5" id="KW-0963">Cytoplasm</keyword>
<proteinExistence type="inferred from homology"/>
<dbReference type="InterPro" id="IPR042219">
    <property type="entry name" value="AAA_lid_11_sf"/>
</dbReference>
<dbReference type="FunFam" id="3.40.50.300:FF:000996">
    <property type="entry name" value="Cytoplasmic dynein heavy chain"/>
    <property type="match status" value="1"/>
</dbReference>
<dbReference type="GO" id="GO:0005868">
    <property type="term" value="C:cytoplasmic dynein complex"/>
    <property type="evidence" value="ECO:0007669"/>
    <property type="project" value="EnsemblFungi"/>
</dbReference>
<dbReference type="InterPro" id="IPR004273">
    <property type="entry name" value="Dynein_heavy_D6_P-loop"/>
</dbReference>
<dbReference type="GO" id="GO:0045505">
    <property type="term" value="F:dynein intermediate chain binding"/>
    <property type="evidence" value="ECO:0007669"/>
    <property type="project" value="InterPro"/>
</dbReference>
<dbReference type="GO" id="GO:0000070">
    <property type="term" value="P:mitotic sister chromatid segregation"/>
    <property type="evidence" value="ECO:0007669"/>
    <property type="project" value="EnsemblFungi"/>
</dbReference>
<dbReference type="Gene3D" id="1.10.8.720">
    <property type="entry name" value="Region D6 of dynein motor"/>
    <property type="match status" value="1"/>
</dbReference>
<keyword evidence="4" id="KW-0415">Karyogamy</keyword>
<evidence type="ECO:0000313" key="19">
    <source>
        <dbReference type="Proteomes" id="UP000000689"/>
    </source>
</evidence>
<dbReference type="Pfam" id="PF12774">
    <property type="entry name" value="AAA_6"/>
    <property type="match status" value="1"/>
</dbReference>
<dbReference type="Gene3D" id="3.20.180.20">
    <property type="entry name" value="Dynein heavy chain, N-terminal domain 2"/>
    <property type="match status" value="1"/>
</dbReference>
<keyword evidence="6" id="KW-0493">Microtubule</keyword>
<dbReference type="InterPro" id="IPR003593">
    <property type="entry name" value="AAA+_ATPase"/>
</dbReference>
<dbReference type="GO" id="GO:0000132">
    <property type="term" value="P:establishment of mitotic spindle orientation"/>
    <property type="evidence" value="ECO:0007669"/>
    <property type="project" value="EnsemblFungi"/>
</dbReference>
<dbReference type="InterPro" id="IPR013594">
    <property type="entry name" value="Dynein_heavy_tail"/>
</dbReference>
<evidence type="ECO:0000256" key="16">
    <source>
        <dbReference type="SAM" id="Coils"/>
    </source>
</evidence>
<dbReference type="PANTHER" id="PTHR45703">
    <property type="entry name" value="DYNEIN HEAVY CHAIN"/>
    <property type="match status" value="1"/>
</dbReference>
<evidence type="ECO:0000256" key="4">
    <source>
        <dbReference type="ARBA" id="ARBA00022459"/>
    </source>
</evidence>
<dbReference type="GO" id="GO:0008569">
    <property type="term" value="F:minus-end-directed microtubule motor activity"/>
    <property type="evidence" value="ECO:0007669"/>
    <property type="project" value="EnsemblFungi"/>
</dbReference>
<dbReference type="Gene3D" id="1.10.472.130">
    <property type="match status" value="1"/>
</dbReference>
<gene>
    <name evidence="18" type="primary">NDAI0B05390</name>
    <name evidence="18" type="ordered locus">NDAI_0B05390</name>
</gene>
<dbReference type="GO" id="GO:0051959">
    <property type="term" value="F:dynein light intermediate chain binding"/>
    <property type="evidence" value="ECO:0007669"/>
    <property type="project" value="InterPro"/>
</dbReference>
<feature type="coiled-coil region" evidence="16">
    <location>
        <begin position="3004"/>
        <end position="3055"/>
    </location>
</feature>
<dbReference type="OrthoDB" id="447173at2759"/>
<dbReference type="SUPFAM" id="SSF52540">
    <property type="entry name" value="P-loop containing nucleoside triphosphate hydrolases"/>
    <property type="match status" value="4"/>
</dbReference>
<accession>G0W711</accession>
<keyword evidence="10" id="KW-0243">Dynein</keyword>
<evidence type="ECO:0000259" key="17">
    <source>
        <dbReference type="SMART" id="SM00382"/>
    </source>
</evidence>
<reference evidence="18 19" key="1">
    <citation type="journal article" date="2011" name="Proc. Natl. Acad. Sci. U.S.A.">
        <title>Evolutionary erosion of yeast sex chromosomes by mating-type switching accidents.</title>
        <authorList>
            <person name="Gordon J.L."/>
            <person name="Armisen D."/>
            <person name="Proux-Wera E."/>
            <person name="Oheigeartaigh S.S."/>
            <person name="Byrne K.P."/>
            <person name="Wolfe K.H."/>
        </authorList>
    </citation>
    <scope>NUCLEOTIDE SEQUENCE [LARGE SCALE GENOMIC DNA]</scope>
    <source>
        <strain evidence="19">ATCC 10597 / BCRC 20456 / CBS 421 / NBRC 0211 / NRRL Y-12639</strain>
    </source>
</reference>
<feature type="domain" description="AAA+ ATPase" evidence="17">
    <location>
        <begin position="2045"/>
        <end position="2143"/>
    </location>
</feature>
<dbReference type="Pfam" id="PF12781">
    <property type="entry name" value="AAA_9"/>
    <property type="match status" value="1"/>
</dbReference>
<feature type="coiled-coil region" evidence="16">
    <location>
        <begin position="3220"/>
        <end position="3289"/>
    </location>
</feature>
<organism evidence="18 19">
    <name type="scientific">Naumovozyma dairenensis (strain ATCC 10597 / BCRC 20456 / CBS 421 / NBRC 0211 / NRRL Y-12639)</name>
    <name type="common">Saccharomyces dairenensis</name>
    <dbReference type="NCBI Taxonomy" id="1071378"/>
    <lineage>
        <taxon>Eukaryota</taxon>
        <taxon>Fungi</taxon>
        <taxon>Dikarya</taxon>
        <taxon>Ascomycota</taxon>
        <taxon>Saccharomycotina</taxon>
        <taxon>Saccharomycetes</taxon>
        <taxon>Saccharomycetales</taxon>
        <taxon>Saccharomycetaceae</taxon>
        <taxon>Naumovozyma</taxon>
    </lineage>
</organism>
<dbReference type="Gene3D" id="1.20.1280.160">
    <property type="match status" value="1"/>
</dbReference>
<keyword evidence="19" id="KW-1185">Reference proteome</keyword>
<dbReference type="GO" id="GO:0005938">
    <property type="term" value="C:cell cortex"/>
    <property type="evidence" value="ECO:0007669"/>
    <property type="project" value="EnsemblFungi"/>
</dbReference>
<dbReference type="GO" id="GO:0030473">
    <property type="term" value="P:nuclear migration along microtubule"/>
    <property type="evidence" value="ECO:0007669"/>
    <property type="project" value="EnsemblFungi"/>
</dbReference>
<dbReference type="FunFam" id="3.40.50.300:FF:002357">
    <property type="entry name" value="Glutathione S-transferase class-mu 26 kDa isozyme"/>
    <property type="match status" value="1"/>
</dbReference>
<comment type="similarity">
    <text evidence="2">Belongs to the dynein heavy chain family.</text>
</comment>
<dbReference type="Pfam" id="PF22597">
    <property type="entry name" value="DYN_lid"/>
    <property type="match status" value="1"/>
</dbReference>
<dbReference type="InterPro" id="IPR024743">
    <property type="entry name" value="Dynein_HC_stalk"/>
</dbReference>
<dbReference type="InterPro" id="IPR042222">
    <property type="entry name" value="Dynein_2_N"/>
</dbReference>
<evidence type="ECO:0000256" key="11">
    <source>
        <dbReference type="ARBA" id="ARBA00023054"/>
    </source>
</evidence>
<dbReference type="Pfam" id="PF12775">
    <property type="entry name" value="AAA_7"/>
    <property type="match status" value="1"/>
</dbReference>
<feature type="domain" description="AAA+ ATPase" evidence="17">
    <location>
        <begin position="2386"/>
        <end position="2539"/>
    </location>
</feature>
<dbReference type="Proteomes" id="UP000000689">
    <property type="component" value="Chromosome 2"/>
</dbReference>
<keyword evidence="9" id="KW-0067">ATP-binding</keyword>
<evidence type="ECO:0000256" key="7">
    <source>
        <dbReference type="ARBA" id="ARBA00022737"/>
    </source>
</evidence>
<keyword evidence="7" id="KW-0677">Repeat</keyword>
<dbReference type="GeneID" id="11498513"/>
<evidence type="ECO:0000256" key="13">
    <source>
        <dbReference type="ARBA" id="ARBA00023212"/>
    </source>
</evidence>
<keyword evidence="11 16" id="KW-0175">Coiled coil</keyword>
<dbReference type="Pfam" id="PF18198">
    <property type="entry name" value="AAA_lid_11"/>
    <property type="match status" value="1"/>
</dbReference>
<dbReference type="Gene3D" id="1.10.287.2620">
    <property type="match status" value="1"/>
</dbReference>
<sequence length="4076" mass="469835">MEEQLFEELVDFCANLIVHKIVDGEINNQKDIIKIKITEKYTPNLSSFLNPDLNSINANTILINVNESNNDFTIIAGSECLSSNNMAEEGIHSLVLIIKNRDTIDVQKPLTSQLSALFLPQSENYESLITMLNFKIGSMFNVTKSVALENTQVIPQPPQIIDDVDDYISAIISEGADIDTWQEYLEQSRLDDFSFLNELQSKVNKWHKEISAFISITPNVKNISLNSELQLWSHMEASLSDLLTQLGTPDIMITLQILLHAKRVHLIDDAILLTPVSEKLKLLRDYIKFLTSFPKEFFDNSNTFEQIDTVVEDIHLTFHKLRYTKYPIERSLLLIQDISNQLIIKLLELISGAFNAPYTSFKKYMNSTSTILEKWDEVLQDCLLFLRESKRKSSESVILPKSFNYILSNIRKNTKDMRDLRKQHSKLQKVLTRINYEGYDTDLQQLYYPLTKVGLQKETFLSDWNAAHSFYQRRLIELEKKLINILKSTLAGKTASEEIIQELLRFKPLMDVNPRIKFQIKKYQQFLQNSIKKEIALLEDKHLLSKGIEGVARIGEISPLGVAINNDYQIKVRIERIIKRMEYLLGKDWRDTSDGSFIFNKYLTMEKSLGPEYRIENWIQGFPKQLSDIQDVSVIKILKEDKNSFQLQVNFDFTIVTILKDVRYLQYMDHDIPLHIINVTNSNKHICPHAIQILEQIQTFYSLLNELRTCKYTNPIFKKDIQLIWDLIEVAVTTPWSSLFTINRSLDGDVSQSDFIIELEDRISHVLNKFPFFEELEDKLKVLFESAVSNSTSLKDIEKIIPQVRSLVDAIPYISSEDVTNYEIYLDSIISELVYDFLKQQLKNLQFTEKIVTLTFKNGCVETSPGLQEIKTSWLEEIDTLLFQAVNISKVQKGNTSVNDPSKFLLLYKELKGEISCSVHELESIHLAAIEYLEQWRRNERMWDLNELAVTTLIGSDIKKSYSLLKDFFFSNQQFEQLQFKTKIGNLLTFQNQTAYAYISAKYNYWQQFLRDILVDLYMRNVASFLTSIKTYYTKLERISGHSSSLPDITELVQTINSAKTDKTSIEETVQLYQSINQLLSRYRIRRPIDYIYIEQVEGDVAMLNELASRKERLLQERRTEISSLLQRESQSLKEYCQSMLEDWENKKPVADDIVPQEALAITSVFKLTFHEIQSKSELIDNASKLLSLPLTIHIDTAGILDELTRYENAWLSIDDLWRKVETLMEQKWIDTDINHTILIARKISVHTAELSPNVTHFLAYQKINDHIKNLLKAHKILILLKDAALKPRHWKSIFQLLGGNSIKGSVLEEGTFSLRKLIEGTLFLYESDVNNIIEQAQKEYTVEKSLDRIKRFWETAQYTFSANMVGIRIVQEWDGLQDACITDLDELSAMKNSRYFNIFEQTSLDLEAKLTEFSLLQSSWIECQFYWLDLYGIIGKTEEMQKLLPLETTKFRNVTQEFKSFTARVASFTAALDTLHIPNVLTLLQNILDSLFLIKSSLNDFLEKQRKLFPRFYFLGNEDLLKLIGSNGNLHDISKYMVKMYATIDQVVVSGNIISGVQSPEGEVLTLHECVTVTPNSQTNIWLENLDKEIKLTLAGDVKKCLSKVRSGEMFLTLIDQFSFQVLLLAFQVSWTYKLEADHATIEIEDLIVEIKEQVAQLSSELRSSCESLRKKKLKLLLIEAKLYSSILTTLKEKNGIEEKQSIWMKMQRFFYHPEEKDPLKSITISQLTYTNYYGFEYIGVPERLIYTPLLMNAFSALTNSFQQGYGGHFFGPAGTGKTESVKALGQNLGKTVIVFNCDDTYDFQSMSRLLTGISQIGAWGCFDEFNRLDEKVLSAISQQIAMIQKGLLNKDENIVLMGNVEFLHPQTAIVITLNNEYEGRSQLPENLRKIFHEFSIKKADTKIIVDAILSIFGFTNSLVLADKLVTLFETLKKECSPQKHYDFGLRSIKKILKKCAQLLNLQPDIGHEQLIIESIHRILLPSLSKDDERIFITHLHEFFGDFPTLDDSEQFLQHLRNVCSENGMFFTDELAKKCLQLYNFQMSQDAIILLGDAGIGKSTILRLTLSSISALSGKKNIIYTIDTKVLSKEELYGRMNKATLEWTDGLFTSLIRDIHNDIIGTFRNAHIWIVFDSDIDPTYVETLNSVLDDNKILTLPNGERFKIPANLHLIFETTGVHYATPATITRCSLIWCNSTLLSSYPKFKAIFDSHSSKFLQKHGNDTNKFQDVTKIFDSIVTPELLEELISKSLKMDHIMPFDDIRACDTIIRLFFLFLERFYNKVMRKIDDNIRRKIIVKIKQIMLFSFTCGCKPECREEMINELNTKIKTAEDVEAITFTSDFDLVQVSSILPEVELDVSHVMLPDVIIPTAEILSQEIRYTELLEANKAIILCGPPGSGKTMTLNNMLLKSPKFKLVGMNFSKDTKISNVLRTLSRHTEYRRNANGSTLSPKDGTQTLVFFCDEINLTKPDAYNSQIVVLFLRQLIEKNGFWRTPENQWVTLERIIFVGACNPPSDVGRIPLAPTFIRHTCVVFVDYPRTDALRHIYKCYFKAILKLCPSFGNIAEDLSNCSVSLYNATKKSFTQSNYPHYVFSPRELTRLVRGFFNSLAEGPQQNLISLLKVWIYEAWRVFADRLTSKEDLALFQSNVTRLLEENFPYQDIDTINMNCLLFSDWLSIEYKEVSKEALFEFVQQRFQIFSEEEYDMPIVIYDEMLDHLLRIDRVFKQVQGHTMLIGAECIGKKIMTNFVAWLNGIIVLEPNIHRRYTLSDFDDFLRMVLTKCTLEERRVCLIIDESNILETAFLERMNTLLANADIPDLFQGQDYENLISKLQSKIKSMGLLLDTEQELYNWFTHEIARNLHVVFTISEPTGTNPFKMVSSPALFNRCVVNWMGTWSTKTMLQVANSLVTDIPRDYMDQTIPIDAIRIIPFEFNTFIDMLIGIVVLFDSSYFEDFDIGPKSPAHFVSAIRSLSHTFRNMHEQLEIERQFTINGLEKLTESVVKVQNLEKELSVKKSELEVKEQEARKTLDNLLFEQNESERKQEATEEIKIILEEREVEIINHRDLVIKELRLVEPAVLEARRGVQNIKKQQLTEIRSMMHPPVGVKLVLEAVCVILGRTYSTWRNIQQYISKDDFIRDIIQYDTISMMTPEMRVFVKANFLERSDFTFEAINRASKACGPLYQWVFAQVNYGEILERIEPLQQEVAIVEEETLKARARLLAAEEMIADLKESIEKSKNNYSGLIRDVEAIKGQIKVVHHNLERSKILVNNLTSEKERWDRNIKEYHSRTDNLIGTSILCAISSNYFGPLNEGQRNTKLKFLMDILNCCNLKYDKDVKSSYCNLNSTERARLIEDGLPDEEFLLEKMELAVHSEGKVLYIIDPSCQISDILGKFYGVRYVQISFLENGFVKRLENAIKFGGVVLIHNAEFYDPIISKLITGQFKKVGTRQIVQLGTNEIDVSPDFKLFLYSHASNLNIPTVLKTRTRIINFSIAKESIELQAVRIALTNEAPDVKQQKEELTKIGRDYKNLLKENEHQLLVQLNNSEGNILENDVLVTTLESLKAKSTEISKKLEESEHTMKKLNKFVEQYSLLGRHCFIVYSVLQKLSTIHWFYQFSIQQFLECVRSIFNGNFEANSGSSRIQGLIERLYKMTFSMFSPCLNSKNRNVLAAILYILYISIGHDDLPRISKEITAAIDCRKDKTLRLAPESATKELRHLFELLRDQSYNKIEKLICSYFDGSSSLEDRLKAHNRYGLIIGCEQNSDASFLVSDMADASERNLTVIPLGSSENSKYAEEEISRLQNQGGWLLLQNLQMSLDWVRSVLTTIIEDNRVLEDDPSKKEVKIFMTADLHGQELPISLLQHSYKTVYDDNKGLLESIKGYWFDSLLRKQDNSCGTRYINYRFLLTLFHAFVSCRSNLAPVGFSKTYDFNNQDYESCLKYLKHLVTLDVSENTCRYLLQYHIGTVIYGGKVDQFTDLQILQTICNEIFYVAGSSSPNDCGENVKVQIPGIDLKKSLLFESPEAVSDFLNSIEEPSSPLSDWLGIGEKYVQKYTDLRAQQIFTEVAGIFQKLAA</sequence>
<dbReference type="InterPro" id="IPR013602">
    <property type="entry name" value="Dynein_heavy_linker"/>
</dbReference>
<dbReference type="GO" id="GO:0000235">
    <property type="term" value="C:astral microtubule"/>
    <property type="evidence" value="ECO:0007669"/>
    <property type="project" value="EnsemblFungi"/>
</dbReference>
<dbReference type="Gene3D" id="1.20.920.30">
    <property type="match status" value="1"/>
</dbReference>
<dbReference type="Pfam" id="PF08385">
    <property type="entry name" value="DHC_N1"/>
    <property type="match status" value="1"/>
</dbReference>
<dbReference type="Pfam" id="PF12780">
    <property type="entry name" value="AAA_8"/>
    <property type="match status" value="1"/>
</dbReference>
<dbReference type="Gene3D" id="3.40.50.300">
    <property type="entry name" value="P-loop containing nucleotide triphosphate hydrolases"/>
    <property type="match status" value="5"/>
</dbReference>
<dbReference type="InterPro" id="IPR043157">
    <property type="entry name" value="Dynein_AAA1S"/>
</dbReference>
<keyword evidence="12" id="KW-0505">Motor protein</keyword>
<dbReference type="InterPro" id="IPR026983">
    <property type="entry name" value="DHC"/>
</dbReference>
<dbReference type="InterPro" id="IPR027417">
    <property type="entry name" value="P-loop_NTPase"/>
</dbReference>
<dbReference type="SMART" id="SM00382">
    <property type="entry name" value="AAA"/>
    <property type="match status" value="3"/>
</dbReference>
<dbReference type="eggNOG" id="KOG3595">
    <property type="taxonomic scope" value="Eukaryota"/>
</dbReference>
<dbReference type="RefSeq" id="XP_003668815.1">
    <property type="nucleotide sequence ID" value="XM_003668767.1"/>
</dbReference>
<evidence type="ECO:0000256" key="10">
    <source>
        <dbReference type="ARBA" id="ARBA00023017"/>
    </source>
</evidence>
<evidence type="ECO:0000256" key="5">
    <source>
        <dbReference type="ARBA" id="ARBA00022490"/>
    </source>
</evidence>
<dbReference type="GO" id="GO:0000741">
    <property type="term" value="P:karyogamy"/>
    <property type="evidence" value="ECO:0007669"/>
    <property type="project" value="UniProtKB-KW"/>
</dbReference>
<protein>
    <recommendedName>
        <fullName evidence="3">Dynein heavy chain, cytoplasmic</fullName>
    </recommendedName>
    <alternativeName>
        <fullName evidence="14">Dynein heavy chain, cytosolic</fullName>
    </alternativeName>
</protein>
<evidence type="ECO:0000256" key="6">
    <source>
        <dbReference type="ARBA" id="ARBA00022701"/>
    </source>
</evidence>
<dbReference type="Gene3D" id="1.10.8.740">
    <property type="match status" value="1"/>
</dbReference>
<dbReference type="InterPro" id="IPR041658">
    <property type="entry name" value="AAA_lid_11"/>
</dbReference>
<evidence type="ECO:0000256" key="14">
    <source>
        <dbReference type="ARBA" id="ARBA00033439"/>
    </source>
</evidence>
<evidence type="ECO:0000313" key="18">
    <source>
        <dbReference type="EMBL" id="CCD23572.1"/>
    </source>
</evidence>
<dbReference type="CDD" id="cd00009">
    <property type="entry name" value="AAA"/>
    <property type="match status" value="1"/>
</dbReference>
<keyword evidence="13" id="KW-0206">Cytoskeleton</keyword>
<dbReference type="EMBL" id="HE580268">
    <property type="protein sequence ID" value="CCD23572.1"/>
    <property type="molecule type" value="Genomic_DNA"/>
</dbReference>
<dbReference type="InterPro" id="IPR042228">
    <property type="entry name" value="Dynein_linker_3"/>
</dbReference>
<dbReference type="Gene3D" id="1.20.920.20">
    <property type="match status" value="1"/>
</dbReference>
<evidence type="ECO:0000256" key="8">
    <source>
        <dbReference type="ARBA" id="ARBA00022741"/>
    </source>
</evidence>
<evidence type="ECO:0000256" key="9">
    <source>
        <dbReference type="ARBA" id="ARBA00022840"/>
    </source>
</evidence>
<dbReference type="Gene3D" id="1.20.140.100">
    <property type="entry name" value="Dynein heavy chain, N-terminal domain 2"/>
    <property type="match status" value="1"/>
</dbReference>
<comment type="function">
    <text evidence="15">Cytoplasmic dynein acts as a motor for the intracellular retrograde motility of vesicles and organelles along microtubules. Dynein has ATPase activity; the force-producing power stroke is thought to occur on release of ADP. Required to maintain uniform nuclear distribution in hyphae. May play an important role in the proper orientation of the mitotic spindle into the budding daughter cell yeast. Probably required for normal progression of the cell cycle.</text>
</comment>
<dbReference type="Pfam" id="PF08393">
    <property type="entry name" value="DHC_N2"/>
    <property type="match status" value="1"/>
</dbReference>
<dbReference type="KEGG" id="ndi:NDAI_0B05390"/>
<evidence type="ECO:0000256" key="3">
    <source>
        <dbReference type="ARBA" id="ARBA00022197"/>
    </source>
</evidence>
<comment type="subcellular location">
    <subcellularLocation>
        <location evidence="1">Cytoplasm</location>
        <location evidence="1">Cytoskeleton</location>
    </subcellularLocation>
</comment>
<dbReference type="InterPro" id="IPR054354">
    <property type="entry name" value="DYNC2H1-like_lid"/>
</dbReference>
<feature type="domain" description="AAA+ ATPase" evidence="17">
    <location>
        <begin position="1765"/>
        <end position="1911"/>
    </location>
</feature>
<evidence type="ECO:0000256" key="12">
    <source>
        <dbReference type="ARBA" id="ARBA00023175"/>
    </source>
</evidence>
<dbReference type="Pfam" id="PF12777">
    <property type="entry name" value="MT"/>
    <property type="match status" value="1"/>
</dbReference>
<evidence type="ECO:0000256" key="1">
    <source>
        <dbReference type="ARBA" id="ARBA00004245"/>
    </source>
</evidence>
<dbReference type="Gene3D" id="1.20.58.1120">
    <property type="match status" value="1"/>
</dbReference>
<evidence type="ECO:0000256" key="15">
    <source>
        <dbReference type="ARBA" id="ARBA00053342"/>
    </source>
</evidence>
<dbReference type="PANTHER" id="PTHR45703:SF36">
    <property type="entry name" value="DYNEIN HEAVY CHAIN, CYTOPLASMIC"/>
    <property type="match status" value="1"/>
</dbReference>
<dbReference type="Pfam" id="PF03028">
    <property type="entry name" value="Dynein_heavy"/>
    <property type="match status" value="1"/>
</dbReference>
<dbReference type="InterPro" id="IPR035699">
    <property type="entry name" value="AAA_6"/>
</dbReference>
<dbReference type="OMA" id="NERQMTR"/>
<dbReference type="GO" id="GO:0005524">
    <property type="term" value="F:ATP binding"/>
    <property type="evidence" value="ECO:0007669"/>
    <property type="project" value="UniProtKB-KW"/>
</dbReference>
<dbReference type="InterPro" id="IPR035706">
    <property type="entry name" value="AAA_9"/>
</dbReference>
<dbReference type="HOGENOM" id="CLU_000038_7_0_1"/>